<organism evidence="1 2">
    <name type="scientific">Halodesulfurarchaeum formicicum</name>
    <dbReference type="NCBI Taxonomy" id="1873524"/>
    <lineage>
        <taxon>Archaea</taxon>
        <taxon>Methanobacteriati</taxon>
        <taxon>Methanobacteriota</taxon>
        <taxon>Stenosarchaea group</taxon>
        <taxon>Halobacteria</taxon>
        <taxon>Halobacteriales</taxon>
        <taxon>Halobacteriaceae</taxon>
        <taxon>Halodesulfurarchaeum</taxon>
    </lineage>
</organism>
<dbReference type="EMBL" id="CP016070">
    <property type="protein sequence ID" value="AOW79588.1"/>
    <property type="molecule type" value="Genomic_DNA"/>
</dbReference>
<dbReference type="KEGG" id="halh:HTSR_0388"/>
<dbReference type="GeneID" id="29828400"/>
<sequence length="148" mass="16692">MTQVAEPSVWLFDGQEPGQDLPAAEAAQVESMALAYDEPILASLPDTAVEAVTELFRGFYAHTPYRQIAAIEREDEYTVAVHAERRASNRDDWEPHVHATHVAEMQTTLSDYFGPLWRASREANDTGTGTVHIHRVVGRKFHYREADQ</sequence>
<protein>
    <submittedName>
        <fullName evidence="1">Uncharacterized protein</fullName>
    </submittedName>
</protein>
<evidence type="ECO:0000313" key="2">
    <source>
        <dbReference type="Proteomes" id="UP000185608"/>
    </source>
</evidence>
<name>A0A1D8S2J9_9EURY</name>
<dbReference type="RefSeq" id="WP_070364347.1">
    <property type="nucleotide sequence ID" value="NZ_CP016070.1"/>
</dbReference>
<accession>A0A1D8S2J9</accession>
<reference evidence="1 2" key="1">
    <citation type="submission" date="2016-06" db="EMBL/GenBank/DDBJ databases">
        <title>Discovery of anaerobic lithoheterotrophic haloarchaeon capable of sulfur respiration by hydrogen and formate.</title>
        <authorList>
            <person name="Sorokin D.Y."/>
            <person name="Kublanov I.V."/>
            <person name="Roman P."/>
            <person name="Sinninghe Damste J.S."/>
            <person name="Golyshin P.N."/>
            <person name="Rojo D."/>
            <person name="Ciordia S."/>
            <person name="Mena Md.C."/>
            <person name="Ferrer M."/>
            <person name="Smedile F."/>
            <person name="Messina E."/>
            <person name="La Cono V."/>
            <person name="Yakimov M.M."/>
        </authorList>
    </citation>
    <scope>NUCLEOTIDE SEQUENCE [LARGE SCALE GENOMIC DNA]</scope>
    <source>
        <strain evidence="1 2">HTSR1</strain>
    </source>
</reference>
<dbReference type="Proteomes" id="UP000185608">
    <property type="component" value="Chromosome"/>
</dbReference>
<dbReference type="STRING" id="1873524.HSR6_0373"/>
<proteinExistence type="predicted"/>
<dbReference type="AlphaFoldDB" id="A0A1D8S2J9"/>
<evidence type="ECO:0000313" key="1">
    <source>
        <dbReference type="EMBL" id="AOW79588.1"/>
    </source>
</evidence>
<gene>
    <name evidence="1" type="ORF">HTSR_0388</name>
</gene>